<evidence type="ECO:0000259" key="12">
    <source>
        <dbReference type="Pfam" id="PF05746"/>
    </source>
</evidence>
<dbReference type="InterPro" id="IPR006194">
    <property type="entry name" value="Gly-tRNA-synth_heterodimer"/>
</dbReference>
<keyword evidence="6 11" id="KW-0547">Nucleotide-binding</keyword>
<evidence type="ECO:0000256" key="2">
    <source>
        <dbReference type="ARBA" id="ARBA00008226"/>
    </source>
</evidence>
<dbReference type="GO" id="GO:0006420">
    <property type="term" value="P:arginyl-tRNA aminoacylation"/>
    <property type="evidence" value="ECO:0007669"/>
    <property type="project" value="InterPro"/>
</dbReference>
<comment type="catalytic activity">
    <reaction evidence="10 11">
        <text>tRNA(Gly) + glycine + ATP = glycyl-tRNA(Gly) + AMP + diphosphate</text>
        <dbReference type="Rhea" id="RHEA:16013"/>
        <dbReference type="Rhea" id="RHEA-COMP:9664"/>
        <dbReference type="Rhea" id="RHEA-COMP:9683"/>
        <dbReference type="ChEBI" id="CHEBI:30616"/>
        <dbReference type="ChEBI" id="CHEBI:33019"/>
        <dbReference type="ChEBI" id="CHEBI:57305"/>
        <dbReference type="ChEBI" id="CHEBI:78442"/>
        <dbReference type="ChEBI" id="CHEBI:78522"/>
        <dbReference type="ChEBI" id="CHEBI:456215"/>
        <dbReference type="EC" id="6.1.1.14"/>
    </reaction>
</comment>
<dbReference type="PRINTS" id="PR01045">
    <property type="entry name" value="TRNASYNTHGB"/>
</dbReference>
<evidence type="ECO:0000256" key="4">
    <source>
        <dbReference type="ARBA" id="ARBA00022490"/>
    </source>
</evidence>
<gene>
    <name evidence="11" type="primary">glyS</name>
    <name evidence="13" type="ORF">NBRC3293_1815</name>
</gene>
<keyword evidence="9 11" id="KW-0030">Aminoacyl-tRNA synthetase</keyword>
<evidence type="ECO:0000256" key="6">
    <source>
        <dbReference type="ARBA" id="ARBA00022741"/>
    </source>
</evidence>
<dbReference type="PROSITE" id="PS50861">
    <property type="entry name" value="AA_TRNA_LIGASE_II_GLYAB"/>
    <property type="match status" value="1"/>
</dbReference>
<evidence type="ECO:0000256" key="5">
    <source>
        <dbReference type="ARBA" id="ARBA00022598"/>
    </source>
</evidence>
<evidence type="ECO:0000256" key="9">
    <source>
        <dbReference type="ARBA" id="ARBA00023146"/>
    </source>
</evidence>
<comment type="caution">
    <text evidence="13">The sequence shown here is derived from an EMBL/GenBank/DDBJ whole genome shotgun (WGS) entry which is preliminary data.</text>
</comment>
<dbReference type="InterPro" id="IPR015944">
    <property type="entry name" value="Gly-tRNA-synth_bsu"/>
</dbReference>
<dbReference type="RefSeq" id="WP_172492923.1">
    <property type="nucleotide sequence ID" value="NZ_BARJ01000009.1"/>
</dbReference>
<dbReference type="Pfam" id="PF02092">
    <property type="entry name" value="tRNA_synt_2f"/>
    <property type="match status" value="1"/>
</dbReference>
<dbReference type="InterPro" id="IPR008909">
    <property type="entry name" value="DALR_anticod-bd"/>
</dbReference>
<comment type="subcellular location">
    <subcellularLocation>
        <location evidence="1 11">Cytoplasm</location>
    </subcellularLocation>
</comment>
<dbReference type="Pfam" id="PF05746">
    <property type="entry name" value="DALR_1"/>
    <property type="match status" value="1"/>
</dbReference>
<dbReference type="GO" id="GO:0004814">
    <property type="term" value="F:arginine-tRNA ligase activity"/>
    <property type="evidence" value="ECO:0007669"/>
    <property type="project" value="InterPro"/>
</dbReference>
<comment type="similarity">
    <text evidence="2 11">Belongs to the class-II aminoacyl-tRNA synthetase family.</text>
</comment>
<proteinExistence type="inferred from homology"/>
<dbReference type="PANTHER" id="PTHR30075:SF2">
    <property type="entry name" value="GLYCINE--TRNA LIGASE, CHLOROPLASTIC_MITOCHONDRIAL 2"/>
    <property type="match status" value="1"/>
</dbReference>
<name>A0A829WKH7_GLUOY</name>
<evidence type="ECO:0000256" key="10">
    <source>
        <dbReference type="ARBA" id="ARBA00047937"/>
    </source>
</evidence>
<evidence type="ECO:0000256" key="1">
    <source>
        <dbReference type="ARBA" id="ARBA00004496"/>
    </source>
</evidence>
<dbReference type="EC" id="6.1.1.14" evidence="11"/>
<reference evidence="13 14" key="1">
    <citation type="submission" date="2013-04" db="EMBL/GenBank/DDBJ databases">
        <title>Gluconobacter oxydans NBRC 3293 whole genome sequence.</title>
        <authorList>
            <person name="Matsutani M."/>
            <person name="Yakushi T."/>
            <person name="Matsushita K."/>
        </authorList>
    </citation>
    <scope>NUCLEOTIDE SEQUENCE [LARGE SCALE GENOMIC DNA]</scope>
    <source>
        <strain evidence="13 14">NBRC 3293</strain>
    </source>
</reference>
<accession>A0A829WKH7</accession>
<evidence type="ECO:0000313" key="14">
    <source>
        <dbReference type="Proteomes" id="UP000484858"/>
    </source>
</evidence>
<evidence type="ECO:0000256" key="7">
    <source>
        <dbReference type="ARBA" id="ARBA00022840"/>
    </source>
</evidence>
<sequence length="709" mass="78002">MAELFIELFSEEIPSGMQARAADDLGSLLTKALNGLNPRDLRTFFGARRIAAILTVDAEIPARSVSERGPREGAPEKALAGFTRKHGVTPDELTLENGFWVLNKSLDPVSAESRVAEAIPELLWKFPWPKSMRWGAGSNFTWVRPLRRIACLLDGHVVPFALAREGDDAHGLKASNLSEGHRFLAPGPFEILSGQQWQEELETRSVIVDMDSRRDMVRTGVARLADQHGITVVQDDGLVDEVCGLVEYPVPLLGKIDAAFMDLPAEVMQVSMRINQRYFALRNPDGKAAPYFAFVGNLPFKDGGKLTTAGNERVLRARFADARHFWDLDRKTKLADRVPALAAVTFHAKLGTQAERAERISKLAGTVAQAMGLDGAQIAQAERAGLLAKADLTTGMVGEFPELQGVMGGYYAAHDGEDEAVSRAVAEHYLPRGQSDDTAKAPVSVAVALADRLDLLAGFFAIGELPSGSGDPYALRRAALGIIRTIRDNGLRLNIDPLLARAGDEFRANKFRDRESQKKIMFFIQERLRVLLRTEGQRHDVLDACFSGKRFDPEGEYFQNDSPEPEKYLDGNLNRILARTSALSEMIQTEDGRNLLAAAKRAANILRIEDKKDGPHTGAPDPALYTQDEERALAMGLDQAVPAIETALKEERFTDAMQAIAALRPTLDRFFEAVTVNAPEPEVRANRLKLLSRFRETTALIADFGQIEG</sequence>
<keyword evidence="7 11" id="KW-0067">ATP-binding</keyword>
<comment type="subunit">
    <text evidence="3 11">Tetramer of two alpha and two beta subunits.</text>
</comment>
<keyword evidence="4 11" id="KW-0963">Cytoplasm</keyword>
<dbReference type="EMBL" id="BARJ01000009">
    <property type="protein sequence ID" value="GEM17318.1"/>
    <property type="molecule type" value="Genomic_DNA"/>
</dbReference>
<dbReference type="GO" id="GO:0005829">
    <property type="term" value="C:cytosol"/>
    <property type="evidence" value="ECO:0007669"/>
    <property type="project" value="TreeGrafter"/>
</dbReference>
<dbReference type="GO" id="GO:0006426">
    <property type="term" value="P:glycyl-tRNA aminoacylation"/>
    <property type="evidence" value="ECO:0007669"/>
    <property type="project" value="UniProtKB-UniRule"/>
</dbReference>
<evidence type="ECO:0000256" key="3">
    <source>
        <dbReference type="ARBA" id="ARBA00011209"/>
    </source>
</evidence>
<keyword evidence="5 11" id="KW-0436">Ligase</keyword>
<dbReference type="PANTHER" id="PTHR30075">
    <property type="entry name" value="GLYCYL-TRNA SYNTHETASE"/>
    <property type="match status" value="1"/>
</dbReference>
<dbReference type="SUPFAM" id="SSF109604">
    <property type="entry name" value="HD-domain/PDEase-like"/>
    <property type="match status" value="1"/>
</dbReference>
<feature type="domain" description="DALR anticodon binding" evidence="12">
    <location>
        <begin position="596"/>
        <end position="697"/>
    </location>
</feature>
<dbReference type="NCBIfam" id="TIGR00211">
    <property type="entry name" value="glyS"/>
    <property type="match status" value="1"/>
</dbReference>
<protein>
    <recommendedName>
        <fullName evidence="11">Glycine--tRNA ligase beta subunit</fullName>
        <ecNumber evidence="11">6.1.1.14</ecNumber>
    </recommendedName>
    <alternativeName>
        <fullName evidence="11">Glycyl-tRNA synthetase beta subunit</fullName>
        <shortName evidence="11">GlyRS</shortName>
    </alternativeName>
</protein>
<evidence type="ECO:0000256" key="8">
    <source>
        <dbReference type="ARBA" id="ARBA00022917"/>
    </source>
</evidence>
<dbReference type="AlphaFoldDB" id="A0A829WKH7"/>
<dbReference type="GO" id="GO:0004820">
    <property type="term" value="F:glycine-tRNA ligase activity"/>
    <property type="evidence" value="ECO:0007669"/>
    <property type="project" value="UniProtKB-UniRule"/>
</dbReference>
<organism evidence="13 14">
    <name type="scientific">Gluconobacter oxydans NBRC 3293</name>
    <dbReference type="NCBI Taxonomy" id="1315969"/>
    <lineage>
        <taxon>Bacteria</taxon>
        <taxon>Pseudomonadati</taxon>
        <taxon>Pseudomonadota</taxon>
        <taxon>Alphaproteobacteria</taxon>
        <taxon>Acetobacterales</taxon>
        <taxon>Acetobacteraceae</taxon>
        <taxon>Gluconobacter</taxon>
    </lineage>
</organism>
<dbReference type="GO" id="GO:0005524">
    <property type="term" value="F:ATP binding"/>
    <property type="evidence" value="ECO:0007669"/>
    <property type="project" value="UniProtKB-UniRule"/>
</dbReference>
<keyword evidence="8 11" id="KW-0648">Protein biosynthesis</keyword>
<dbReference type="Proteomes" id="UP000484858">
    <property type="component" value="Unassembled WGS sequence"/>
</dbReference>
<evidence type="ECO:0000313" key="13">
    <source>
        <dbReference type="EMBL" id="GEM17318.1"/>
    </source>
</evidence>
<dbReference type="HAMAP" id="MF_00255">
    <property type="entry name" value="Gly_tRNA_synth_beta"/>
    <property type="match status" value="1"/>
</dbReference>
<evidence type="ECO:0000256" key="11">
    <source>
        <dbReference type="HAMAP-Rule" id="MF_00255"/>
    </source>
</evidence>